<dbReference type="STRING" id="33114.A0A2G2W2U9"/>
<reference evidence="3" key="2">
    <citation type="journal article" date="2017" name="J. Anim. Genet.">
        <title>Multiple reference genome sequences of hot pepper reveal the massive evolution of plant disease resistance genes by retroduplication.</title>
        <authorList>
            <person name="Kim S."/>
            <person name="Park J."/>
            <person name="Yeom S.-I."/>
            <person name="Kim Y.-M."/>
            <person name="Seo E."/>
            <person name="Kim K.-T."/>
            <person name="Kim M.-S."/>
            <person name="Lee J.M."/>
            <person name="Cheong K."/>
            <person name="Shin H.-S."/>
            <person name="Kim S.-B."/>
            <person name="Han K."/>
            <person name="Lee J."/>
            <person name="Park M."/>
            <person name="Lee H.-A."/>
            <person name="Lee H.-Y."/>
            <person name="Lee Y."/>
            <person name="Oh S."/>
            <person name="Lee J.H."/>
            <person name="Choi E."/>
            <person name="Choi E."/>
            <person name="Lee S.E."/>
            <person name="Jeon J."/>
            <person name="Kim H."/>
            <person name="Choi G."/>
            <person name="Song H."/>
            <person name="Lee J."/>
            <person name="Lee S.-C."/>
            <person name="Kwon J.-K."/>
            <person name="Lee H.-Y."/>
            <person name="Koo N."/>
            <person name="Hong Y."/>
            <person name="Kim R.W."/>
            <person name="Kang W.-H."/>
            <person name="Huh J.H."/>
            <person name="Kang B.-C."/>
            <person name="Yang T.-J."/>
            <person name="Lee Y.-H."/>
            <person name="Bennetzen J.L."/>
            <person name="Choi D."/>
        </authorList>
    </citation>
    <scope>NUCLEOTIDE SEQUENCE [LARGE SCALE GENOMIC DNA]</scope>
    <source>
        <strain evidence="3">cv. PBC81</strain>
    </source>
</reference>
<name>A0A2G2W2U9_CAPBA</name>
<sequence>MDSASKRTSIAEALSIFKEKHVVKEEHYSFVQRTPMKCEKKIKERNRNMEKTYNMIIEDHHKYYKKDNDLLSERIKEIENATSESVACYAEKLRELRDEVSLMVENQRKNDEDLEVETGLQVTGATGVNNVESTQGEDRAIVLFDDPKLVGTSTGNSSGESRLKDPSACKALVLSEALDKPETKPVCVMNDCDDELTLTEIAHASKTRGQKKEVHGKGYSNSTRKRKRSMNEGQITSFIPELVNPGNKSGIEWMSEDDFCSTFYTDVELCLNAVCALYRQQISGNKFSSMSKIDKNRITALGVFLCRDDPENKLKRTISEVGPEDLCICKTLAIRYSRQICRIYNSKKEQLFCVGAAIRKLSSS</sequence>
<keyword evidence="3" id="KW-1185">Reference proteome</keyword>
<dbReference type="OrthoDB" id="1302240at2759"/>
<dbReference type="PANTHER" id="PTHR34380:SF3">
    <property type="entry name" value="FRIGIDA-LIKE PROTEIN"/>
    <property type="match status" value="1"/>
</dbReference>
<reference evidence="2 3" key="1">
    <citation type="journal article" date="2017" name="Genome Biol.">
        <title>New reference genome sequences of hot pepper reveal the massive evolution of plant disease-resistance genes by retroduplication.</title>
        <authorList>
            <person name="Kim S."/>
            <person name="Park J."/>
            <person name="Yeom S.I."/>
            <person name="Kim Y.M."/>
            <person name="Seo E."/>
            <person name="Kim K.T."/>
            <person name="Kim M.S."/>
            <person name="Lee J.M."/>
            <person name="Cheong K."/>
            <person name="Shin H.S."/>
            <person name="Kim S.B."/>
            <person name="Han K."/>
            <person name="Lee J."/>
            <person name="Park M."/>
            <person name="Lee H.A."/>
            <person name="Lee H.Y."/>
            <person name="Lee Y."/>
            <person name="Oh S."/>
            <person name="Lee J.H."/>
            <person name="Choi E."/>
            <person name="Choi E."/>
            <person name="Lee S.E."/>
            <person name="Jeon J."/>
            <person name="Kim H."/>
            <person name="Choi G."/>
            <person name="Song H."/>
            <person name="Lee J."/>
            <person name="Lee S.C."/>
            <person name="Kwon J.K."/>
            <person name="Lee H.Y."/>
            <person name="Koo N."/>
            <person name="Hong Y."/>
            <person name="Kim R.W."/>
            <person name="Kang W.H."/>
            <person name="Huh J.H."/>
            <person name="Kang B.C."/>
            <person name="Yang T.J."/>
            <person name="Lee Y.H."/>
            <person name="Bennetzen J.L."/>
            <person name="Choi D."/>
        </authorList>
    </citation>
    <scope>NUCLEOTIDE SEQUENCE [LARGE SCALE GENOMIC DNA]</scope>
    <source>
        <strain evidence="3">cv. PBC81</strain>
    </source>
</reference>
<dbReference type="Proteomes" id="UP000224567">
    <property type="component" value="Unassembled WGS sequence"/>
</dbReference>
<feature type="region of interest" description="Disordered" evidence="1">
    <location>
        <begin position="207"/>
        <end position="231"/>
    </location>
</feature>
<dbReference type="EMBL" id="MLFT02000008">
    <property type="protein sequence ID" value="PHT39550.1"/>
    <property type="molecule type" value="Genomic_DNA"/>
</dbReference>
<evidence type="ECO:0000313" key="2">
    <source>
        <dbReference type="EMBL" id="PHT39550.1"/>
    </source>
</evidence>
<accession>A0A2G2W2U9</accession>
<organism evidence="2 3">
    <name type="scientific">Capsicum baccatum</name>
    <name type="common">Peruvian pepper</name>
    <dbReference type="NCBI Taxonomy" id="33114"/>
    <lineage>
        <taxon>Eukaryota</taxon>
        <taxon>Viridiplantae</taxon>
        <taxon>Streptophyta</taxon>
        <taxon>Embryophyta</taxon>
        <taxon>Tracheophyta</taxon>
        <taxon>Spermatophyta</taxon>
        <taxon>Magnoliopsida</taxon>
        <taxon>eudicotyledons</taxon>
        <taxon>Gunneridae</taxon>
        <taxon>Pentapetalae</taxon>
        <taxon>asterids</taxon>
        <taxon>lamiids</taxon>
        <taxon>Solanales</taxon>
        <taxon>Solanaceae</taxon>
        <taxon>Solanoideae</taxon>
        <taxon>Capsiceae</taxon>
        <taxon>Capsicum</taxon>
    </lineage>
</organism>
<evidence type="ECO:0000313" key="3">
    <source>
        <dbReference type="Proteomes" id="UP000224567"/>
    </source>
</evidence>
<dbReference type="PANTHER" id="PTHR34380">
    <property type="entry name" value="BNAA03G12380D PROTEIN"/>
    <property type="match status" value="1"/>
</dbReference>
<gene>
    <name evidence="2" type="ORF">CQW23_18404</name>
</gene>
<protein>
    <submittedName>
        <fullName evidence="2">Uncharacterized protein</fullName>
    </submittedName>
</protein>
<proteinExistence type="predicted"/>
<dbReference type="AlphaFoldDB" id="A0A2G2W2U9"/>
<evidence type="ECO:0000256" key="1">
    <source>
        <dbReference type="SAM" id="MobiDB-lite"/>
    </source>
</evidence>
<comment type="caution">
    <text evidence="2">The sequence shown here is derived from an EMBL/GenBank/DDBJ whole genome shotgun (WGS) entry which is preliminary data.</text>
</comment>